<dbReference type="AlphaFoldDB" id="A0A8J4T8M3"/>
<comment type="caution">
    <text evidence="2">The sequence shown here is derived from an EMBL/GenBank/DDBJ whole genome shotgun (WGS) entry which is preliminary data.</text>
</comment>
<evidence type="ECO:0000256" key="1">
    <source>
        <dbReference type="SAM" id="MobiDB-lite"/>
    </source>
</evidence>
<dbReference type="GO" id="GO:0016491">
    <property type="term" value="F:oxidoreductase activity"/>
    <property type="evidence" value="ECO:0007669"/>
    <property type="project" value="TreeGrafter"/>
</dbReference>
<dbReference type="InterPro" id="IPR036188">
    <property type="entry name" value="FAD/NAD-bd_sf"/>
</dbReference>
<proteinExistence type="predicted"/>
<evidence type="ECO:0000313" key="2">
    <source>
        <dbReference type="EMBL" id="KAF5395667.1"/>
    </source>
</evidence>
<dbReference type="PANTHER" id="PTHR10742">
    <property type="entry name" value="FLAVIN MONOAMINE OXIDASE"/>
    <property type="match status" value="1"/>
</dbReference>
<dbReference type="Proteomes" id="UP000748531">
    <property type="component" value="Unassembled WGS sequence"/>
</dbReference>
<dbReference type="Pfam" id="PF13450">
    <property type="entry name" value="NAD_binding_8"/>
    <property type="match status" value="1"/>
</dbReference>
<evidence type="ECO:0000313" key="3">
    <source>
        <dbReference type="Proteomes" id="UP000748531"/>
    </source>
</evidence>
<dbReference type="OrthoDB" id="7777654at2759"/>
<dbReference type="SUPFAM" id="SSF51905">
    <property type="entry name" value="FAD/NAD(P)-binding domain"/>
    <property type="match status" value="1"/>
</dbReference>
<dbReference type="Gene3D" id="3.50.50.60">
    <property type="entry name" value="FAD/NAD(P)-binding domain"/>
    <property type="match status" value="1"/>
</dbReference>
<organism evidence="2 3">
    <name type="scientific">Paragonimus heterotremus</name>
    <dbReference type="NCBI Taxonomy" id="100268"/>
    <lineage>
        <taxon>Eukaryota</taxon>
        <taxon>Metazoa</taxon>
        <taxon>Spiralia</taxon>
        <taxon>Lophotrochozoa</taxon>
        <taxon>Platyhelminthes</taxon>
        <taxon>Trematoda</taxon>
        <taxon>Digenea</taxon>
        <taxon>Plagiorchiida</taxon>
        <taxon>Troglotremata</taxon>
        <taxon>Troglotrematidae</taxon>
        <taxon>Paragonimus</taxon>
    </lineage>
</organism>
<feature type="region of interest" description="Disordered" evidence="1">
    <location>
        <begin position="91"/>
        <end position="131"/>
    </location>
</feature>
<accession>A0A8J4T8M3</accession>
<feature type="compositionally biased region" description="Polar residues" evidence="1">
    <location>
        <begin position="104"/>
        <end position="115"/>
    </location>
</feature>
<keyword evidence="3" id="KW-1185">Reference proteome</keyword>
<feature type="compositionally biased region" description="Low complexity" evidence="1">
    <location>
        <begin position="92"/>
        <end position="103"/>
    </location>
</feature>
<gene>
    <name evidence="2" type="ORF">PHET_11749</name>
</gene>
<dbReference type="InterPro" id="IPR050281">
    <property type="entry name" value="Flavin_monoamine_oxidase"/>
</dbReference>
<name>A0A8J4T8M3_9TREM</name>
<evidence type="ECO:0008006" key="4">
    <source>
        <dbReference type="Google" id="ProtNLM"/>
    </source>
</evidence>
<reference evidence="2" key="1">
    <citation type="submission" date="2019-05" db="EMBL/GenBank/DDBJ databases">
        <title>Annotation for the trematode Paragonimus heterotremus.</title>
        <authorList>
            <person name="Choi Y.-J."/>
        </authorList>
    </citation>
    <scope>NUCLEOTIDE SEQUENCE</scope>
    <source>
        <strain evidence="2">LC</strain>
    </source>
</reference>
<sequence length="495" mass="54517">MYDVIIIGAGISGLGAARVLTRESCSVLVLEARSRPEGRIHAVRPPPSGATNLFPTNSACLPRPPSTINHDHLSVFHTVHQEQVSNGGVLKSLNSESSESSNSQPAYPQTDASDSCSDDKPSTDSIDPTGPVDVDLGANYLVGCSNRQTDQPLFHMARLLGVPTVTCVGDLCKKYRGWECAELAVWRDHRPPHTSPIPMKQVAEAAFLFDKIVHLAVHQHLTLRARLQSNPVAVAPDSEYGADEPSVKQLIDDAFQSILQCEAHFGLRPALNFRDEVEEGLFHSIVMLYLAYVNPIDRLPHTVLDELCEVVSPPWHLKVHADVILNSLGLQASRKHQLTLPQRLALTYPSAEQREAYHVWAERKLRALSTGQACSSATVARVVMVSWEDRLVTGRFSDLIRLLMENVTIVYNAIVTDIDWAVGLEPDGGCDGSVQVRAVVRRQDTDDLTHYYHGSVLEETFYEAKICIVTLPVGVFKGLDPRSSIEFHPESPPAK</sequence>
<dbReference type="EMBL" id="LUCH01010974">
    <property type="protein sequence ID" value="KAF5395667.1"/>
    <property type="molecule type" value="Genomic_DNA"/>
</dbReference>
<protein>
    <recommendedName>
        <fullName evidence="4">Amine oxidase domain-containing protein</fullName>
    </recommendedName>
</protein>
<dbReference type="PANTHER" id="PTHR10742:SF410">
    <property type="entry name" value="LYSINE-SPECIFIC HISTONE DEMETHYLASE 2"/>
    <property type="match status" value="1"/>
</dbReference>